<evidence type="ECO:0008006" key="6">
    <source>
        <dbReference type="Google" id="ProtNLM"/>
    </source>
</evidence>
<gene>
    <name evidence="3" type="ORF">GTW20_04405</name>
    <name evidence="2" type="ORF">VSQ78_12660</name>
</gene>
<accession>A0A7K2INI3</accession>
<dbReference type="Proteomes" id="UP001585053">
    <property type="component" value="Unassembled WGS sequence"/>
</dbReference>
<dbReference type="GeneID" id="91393475"/>
<evidence type="ECO:0000256" key="1">
    <source>
        <dbReference type="SAM" id="Phobius"/>
    </source>
</evidence>
<keyword evidence="1" id="KW-0472">Membrane</keyword>
<evidence type="ECO:0000313" key="2">
    <source>
        <dbReference type="EMBL" id="MFB8768554.1"/>
    </source>
</evidence>
<evidence type="ECO:0000313" key="4">
    <source>
        <dbReference type="Proteomes" id="UP000467124"/>
    </source>
</evidence>
<reference evidence="2 5" key="2">
    <citation type="submission" date="2024-01" db="EMBL/GenBank/DDBJ databases">
        <title>Genome mining of biosynthetic gene clusters to explore secondary metabolites of Streptomyces sp.</title>
        <authorList>
            <person name="Baig A."/>
            <person name="Ajitkumar Shintre N."/>
            <person name="Kumar H."/>
            <person name="Anbarasu A."/>
            <person name="Ramaiah S."/>
        </authorList>
    </citation>
    <scope>NUCLEOTIDE SEQUENCE [LARGE SCALE GENOMIC DNA]</scope>
    <source>
        <strain evidence="2 5">A01</strain>
    </source>
</reference>
<dbReference type="EMBL" id="WWHY01000001">
    <property type="protein sequence ID" value="MYR31529.1"/>
    <property type="molecule type" value="Genomic_DNA"/>
</dbReference>
<comment type="caution">
    <text evidence="3">The sequence shown here is derived from an EMBL/GenBank/DDBJ whole genome shotgun (WGS) entry which is preliminary data.</text>
</comment>
<feature type="transmembrane region" description="Helical" evidence="1">
    <location>
        <begin position="51"/>
        <end position="71"/>
    </location>
</feature>
<dbReference type="RefSeq" id="WP_014913239.1">
    <property type="nucleotide sequence ID" value="NZ_BAZE01000012.1"/>
</dbReference>
<dbReference type="Proteomes" id="UP000467124">
    <property type="component" value="Unassembled WGS sequence"/>
</dbReference>
<protein>
    <recommendedName>
        <fullName evidence="6">ATP-dependent protease Clp, ATPase subunit</fullName>
    </recommendedName>
</protein>
<keyword evidence="5" id="KW-1185">Reference proteome</keyword>
<evidence type="ECO:0000313" key="3">
    <source>
        <dbReference type="EMBL" id="MYR31529.1"/>
    </source>
</evidence>
<name>A0A7K2INI3_9ACTN</name>
<keyword evidence="1" id="KW-1133">Transmembrane helix</keyword>
<dbReference type="OMA" id="KKVGAWP"/>
<evidence type="ECO:0000313" key="5">
    <source>
        <dbReference type="Proteomes" id="UP001585053"/>
    </source>
</evidence>
<dbReference type="AlphaFoldDB" id="A0A7K2INI3"/>
<feature type="transmembrane region" description="Helical" evidence="1">
    <location>
        <begin position="77"/>
        <end position="96"/>
    </location>
</feature>
<organism evidence="3 4">
    <name type="scientific">Nocardiopsis alba</name>
    <dbReference type="NCBI Taxonomy" id="53437"/>
    <lineage>
        <taxon>Bacteria</taxon>
        <taxon>Bacillati</taxon>
        <taxon>Actinomycetota</taxon>
        <taxon>Actinomycetes</taxon>
        <taxon>Streptosporangiales</taxon>
        <taxon>Nocardiopsidaceae</taxon>
        <taxon>Nocardiopsis</taxon>
    </lineage>
</organism>
<sequence>MTALPSAALTSAGLIGGYSVARATGNRPLGGAVLAACGAAAFETWRRRSGLGTAVALTGLYVGAFGLSHPLAKKVGAWPSVLGVTAATAAVATVVGDRKGD</sequence>
<reference evidence="3 4" key="1">
    <citation type="journal article" date="2019" name="Nat. Commun.">
        <title>The antimicrobial potential of Streptomyces from insect microbiomes.</title>
        <authorList>
            <person name="Chevrette M.G."/>
            <person name="Carlson C.M."/>
            <person name="Ortega H.E."/>
            <person name="Thomas C."/>
            <person name="Ananiev G.E."/>
            <person name="Barns K.J."/>
            <person name="Book A.J."/>
            <person name="Cagnazzo J."/>
            <person name="Carlos C."/>
            <person name="Flanigan W."/>
            <person name="Grubbs K.J."/>
            <person name="Horn H.A."/>
            <person name="Hoffmann F.M."/>
            <person name="Klassen J.L."/>
            <person name="Knack J.J."/>
            <person name="Lewin G.R."/>
            <person name="McDonald B.R."/>
            <person name="Muller L."/>
            <person name="Melo W.G.P."/>
            <person name="Pinto-Tomas A.A."/>
            <person name="Schmitz A."/>
            <person name="Wendt-Pienkowski E."/>
            <person name="Wildman S."/>
            <person name="Zhao M."/>
            <person name="Zhang F."/>
            <person name="Bugni T.S."/>
            <person name="Andes D.R."/>
            <person name="Pupo M.T."/>
            <person name="Currie C.R."/>
        </authorList>
    </citation>
    <scope>NUCLEOTIDE SEQUENCE [LARGE SCALE GENOMIC DNA]</scope>
    <source>
        <strain evidence="3 4">SID5840</strain>
    </source>
</reference>
<proteinExistence type="predicted"/>
<dbReference type="EMBL" id="JAYMRS010000003">
    <property type="protein sequence ID" value="MFB8768554.1"/>
    <property type="molecule type" value="Genomic_DNA"/>
</dbReference>
<keyword evidence="1" id="KW-0812">Transmembrane</keyword>